<dbReference type="AlphaFoldDB" id="A0A8H9I5S0"/>
<dbReference type="EMBL" id="BMXN01000021">
    <property type="protein sequence ID" value="GGW35786.1"/>
    <property type="molecule type" value="Genomic_DNA"/>
</dbReference>
<proteinExistence type="predicted"/>
<reference evidence="2" key="1">
    <citation type="journal article" date="2019" name="Int. J. Syst. Evol. Microbiol.">
        <title>The Global Catalogue of Microorganisms (GCM) 10K type strain sequencing project: providing services to taxonomists for standard genome sequencing and annotation.</title>
        <authorList>
            <consortium name="The Broad Institute Genomics Platform"/>
            <consortium name="The Broad Institute Genome Sequencing Center for Infectious Disease"/>
            <person name="Wu L."/>
            <person name="Ma J."/>
        </authorList>
    </citation>
    <scope>NUCLEOTIDE SEQUENCE [LARGE SCALE GENOMIC DNA]</scope>
    <source>
        <strain evidence="2">KCTC 22154</strain>
    </source>
</reference>
<dbReference type="RefSeq" id="WP_189463991.1">
    <property type="nucleotide sequence ID" value="NZ_BMXN01000021.1"/>
</dbReference>
<accession>A0A8H9I5S0</accession>
<evidence type="ECO:0000313" key="1">
    <source>
        <dbReference type="EMBL" id="GGW35786.1"/>
    </source>
</evidence>
<evidence type="ECO:0000313" key="2">
    <source>
        <dbReference type="Proteomes" id="UP000623776"/>
    </source>
</evidence>
<organism evidence="1 2">
    <name type="scientific">Vreelandella hamiltonii</name>
    <dbReference type="NCBI Taxonomy" id="502829"/>
    <lineage>
        <taxon>Bacteria</taxon>
        <taxon>Pseudomonadati</taxon>
        <taxon>Pseudomonadota</taxon>
        <taxon>Gammaproteobacteria</taxon>
        <taxon>Oceanospirillales</taxon>
        <taxon>Halomonadaceae</taxon>
        <taxon>Vreelandella</taxon>
    </lineage>
</organism>
<dbReference type="Pfam" id="PF12570">
    <property type="entry name" value="DUF3750"/>
    <property type="match status" value="1"/>
</dbReference>
<dbReference type="Proteomes" id="UP000623776">
    <property type="component" value="Unassembled WGS sequence"/>
</dbReference>
<evidence type="ECO:0008006" key="3">
    <source>
        <dbReference type="Google" id="ProtNLM"/>
    </source>
</evidence>
<dbReference type="InterPro" id="IPR022224">
    <property type="entry name" value="DUF3750"/>
</dbReference>
<keyword evidence="2" id="KW-1185">Reference proteome</keyword>
<sequence>MKSLLRWIAGVVVLLALLLAGPAWMLASNQVVTDGHWSNLDRSSAGLAPDPDAHPEAVVQVYAARAYHWRGAFGVHIWVATKADNASDYRLHQVLSWRRPTVVSSTDTPDRAWFGHAPELLADYRGDEAGQLITQIEEAIGRYPQADLYRVWPGPNSNSFIAWLTREVEGLAVALPVTAVGKDFLFDSVVAPVPSGTGYQFSLGGVLGLMLALEEGVELNVLGMSLGVDILRPALKLPGVGRVGLPARVLGNAAEQAEPQG</sequence>
<protein>
    <recommendedName>
        <fullName evidence="3">DUF3750 domain-containing protein</fullName>
    </recommendedName>
</protein>
<gene>
    <name evidence="1" type="ORF">GCM10007157_29060</name>
</gene>
<comment type="caution">
    <text evidence="1">The sequence shown here is derived from an EMBL/GenBank/DDBJ whole genome shotgun (WGS) entry which is preliminary data.</text>
</comment>
<name>A0A8H9I5S0_9GAMM</name>